<accession>A0A382M1Y6</accession>
<dbReference type="NCBIfam" id="TIGR00090">
    <property type="entry name" value="rsfS_iojap_ybeB"/>
    <property type="match status" value="1"/>
</dbReference>
<dbReference type="GO" id="GO:0090071">
    <property type="term" value="P:negative regulation of ribosome biogenesis"/>
    <property type="evidence" value="ECO:0007669"/>
    <property type="project" value="TreeGrafter"/>
</dbReference>
<dbReference type="SUPFAM" id="SSF81301">
    <property type="entry name" value="Nucleotidyltransferase"/>
    <property type="match status" value="1"/>
</dbReference>
<dbReference type="Gene3D" id="3.30.460.10">
    <property type="entry name" value="Beta Polymerase, domain 2"/>
    <property type="match status" value="1"/>
</dbReference>
<reference evidence="2" key="1">
    <citation type="submission" date="2018-05" db="EMBL/GenBank/DDBJ databases">
        <authorList>
            <person name="Lanie J.A."/>
            <person name="Ng W.-L."/>
            <person name="Kazmierczak K.M."/>
            <person name="Andrzejewski T.M."/>
            <person name="Davidsen T.M."/>
            <person name="Wayne K.J."/>
            <person name="Tettelin H."/>
            <person name="Glass J.I."/>
            <person name="Rusch D."/>
            <person name="Podicherti R."/>
            <person name="Tsui H.-C.T."/>
            <person name="Winkler M.E."/>
        </authorList>
    </citation>
    <scope>NUCLEOTIDE SEQUENCE</scope>
</reference>
<dbReference type="GO" id="GO:0017148">
    <property type="term" value="P:negative regulation of translation"/>
    <property type="evidence" value="ECO:0007669"/>
    <property type="project" value="TreeGrafter"/>
</dbReference>
<dbReference type="PANTHER" id="PTHR21043">
    <property type="entry name" value="IOJAP SUPERFAMILY ORTHOLOG"/>
    <property type="match status" value="1"/>
</dbReference>
<organism evidence="2">
    <name type="scientific">marine metagenome</name>
    <dbReference type="NCBI Taxonomy" id="408172"/>
    <lineage>
        <taxon>unclassified sequences</taxon>
        <taxon>metagenomes</taxon>
        <taxon>ecological metagenomes</taxon>
    </lineage>
</organism>
<dbReference type="PANTHER" id="PTHR21043:SF0">
    <property type="entry name" value="MITOCHONDRIAL ASSEMBLY OF RIBOSOMAL LARGE SUBUNIT PROTEIN 1"/>
    <property type="match status" value="1"/>
</dbReference>
<feature type="non-terminal residue" evidence="2">
    <location>
        <position position="1"/>
    </location>
</feature>
<dbReference type="GO" id="GO:0043023">
    <property type="term" value="F:ribosomal large subunit binding"/>
    <property type="evidence" value="ECO:0007669"/>
    <property type="project" value="TreeGrafter"/>
</dbReference>
<protein>
    <recommendedName>
        <fullName evidence="3">Ribosome silencing factor</fullName>
    </recommendedName>
</protein>
<dbReference type="InterPro" id="IPR043519">
    <property type="entry name" value="NT_sf"/>
</dbReference>
<comment type="similarity">
    <text evidence="1">Belongs to the Iojap/RsfS family.</text>
</comment>
<name>A0A382M1Y6_9ZZZZ</name>
<gene>
    <name evidence="2" type="ORF">METZ01_LOCUS294216</name>
</gene>
<dbReference type="InterPro" id="IPR004394">
    <property type="entry name" value="Iojap/RsfS/C7orf30"/>
</dbReference>
<sequence length="96" mass="10835">VLDLRTAFAFTDFFVICSGLPPRQVKAIAEGIEDQLRQCGSKPAIVEGTEHAEWILLDFFDFVVHVFTPDVRAFYGLEQLWGSAERLEVDESETAE</sequence>
<evidence type="ECO:0000256" key="1">
    <source>
        <dbReference type="ARBA" id="ARBA00010574"/>
    </source>
</evidence>
<evidence type="ECO:0000313" key="2">
    <source>
        <dbReference type="EMBL" id="SVC41362.1"/>
    </source>
</evidence>
<dbReference type="EMBL" id="UINC01089895">
    <property type="protein sequence ID" value="SVC41362.1"/>
    <property type="molecule type" value="Genomic_DNA"/>
</dbReference>
<dbReference type="Pfam" id="PF02410">
    <property type="entry name" value="RsfS"/>
    <property type="match status" value="1"/>
</dbReference>
<dbReference type="AlphaFoldDB" id="A0A382M1Y6"/>
<proteinExistence type="inferred from homology"/>
<evidence type="ECO:0008006" key="3">
    <source>
        <dbReference type="Google" id="ProtNLM"/>
    </source>
</evidence>